<sequence length="239" mass="24044">MHRTLTSLALVAALTVAGSSLASADDAGTPGNHRPLAARKAPPSPAAKEWSSVSPCLLGTVKVKAGQTRALAVRGRCGVPAWATDAAVNVLAHSTTRKPARTYVGAVPVAASPGRGDGTGQTTLTLSPSGALAVKATGGTAKVSVYVTGFAAPSIHAVLAYNGGIVSGSPRVLSSTRTSAGSYDVVIDRDISNCTPIASINGSAFFASAYRSGPSTVHANTYNPAGTPVDLYWTLTVIC</sequence>
<reference evidence="4" key="1">
    <citation type="journal article" date="2019" name="Int. J. Syst. Evol. Microbiol.">
        <title>The Global Catalogue of Microorganisms (GCM) 10K type strain sequencing project: providing services to taxonomists for standard genome sequencing and annotation.</title>
        <authorList>
            <consortium name="The Broad Institute Genomics Platform"/>
            <consortium name="The Broad Institute Genome Sequencing Center for Infectious Disease"/>
            <person name="Wu L."/>
            <person name="Ma J."/>
        </authorList>
    </citation>
    <scope>NUCLEOTIDE SEQUENCE [LARGE SCALE GENOMIC DNA]</scope>
    <source>
        <strain evidence="4">CCUG 52478</strain>
    </source>
</reference>
<feature type="compositionally biased region" description="Low complexity" evidence="1">
    <location>
        <begin position="23"/>
        <end position="41"/>
    </location>
</feature>
<dbReference type="EMBL" id="JBHTLX010000014">
    <property type="protein sequence ID" value="MFD1248255.1"/>
    <property type="molecule type" value="Genomic_DNA"/>
</dbReference>
<name>A0ABW3W1D0_9ACTN</name>
<dbReference type="RefSeq" id="WP_367920624.1">
    <property type="nucleotide sequence ID" value="NZ_BAABAC010000035.1"/>
</dbReference>
<gene>
    <name evidence="3" type="ORF">ACFQ3F_10695</name>
</gene>
<feature type="signal peptide" evidence="2">
    <location>
        <begin position="1"/>
        <end position="24"/>
    </location>
</feature>
<comment type="caution">
    <text evidence="3">The sequence shown here is derived from an EMBL/GenBank/DDBJ whole genome shotgun (WGS) entry which is preliminary data.</text>
</comment>
<feature type="chain" id="PRO_5046322391" evidence="2">
    <location>
        <begin position="25"/>
        <end position="239"/>
    </location>
</feature>
<proteinExistence type="predicted"/>
<evidence type="ECO:0000313" key="4">
    <source>
        <dbReference type="Proteomes" id="UP001597229"/>
    </source>
</evidence>
<dbReference type="Proteomes" id="UP001597229">
    <property type="component" value="Unassembled WGS sequence"/>
</dbReference>
<evidence type="ECO:0000256" key="1">
    <source>
        <dbReference type="SAM" id="MobiDB-lite"/>
    </source>
</evidence>
<evidence type="ECO:0000313" key="3">
    <source>
        <dbReference type="EMBL" id="MFD1248255.1"/>
    </source>
</evidence>
<accession>A0ABW3W1D0</accession>
<feature type="region of interest" description="Disordered" evidence="1">
    <location>
        <begin position="23"/>
        <end position="49"/>
    </location>
</feature>
<organism evidence="3 4">
    <name type="scientific">Nocardioides ginsengisoli</name>
    <dbReference type="NCBI Taxonomy" id="363868"/>
    <lineage>
        <taxon>Bacteria</taxon>
        <taxon>Bacillati</taxon>
        <taxon>Actinomycetota</taxon>
        <taxon>Actinomycetes</taxon>
        <taxon>Propionibacteriales</taxon>
        <taxon>Nocardioidaceae</taxon>
        <taxon>Nocardioides</taxon>
    </lineage>
</organism>
<keyword evidence="4" id="KW-1185">Reference proteome</keyword>
<keyword evidence="2" id="KW-0732">Signal</keyword>
<protein>
    <submittedName>
        <fullName evidence="3">Uncharacterized protein</fullName>
    </submittedName>
</protein>
<evidence type="ECO:0000256" key="2">
    <source>
        <dbReference type="SAM" id="SignalP"/>
    </source>
</evidence>